<dbReference type="VEuPathDB" id="MicrosporidiaDB:H312_01996"/>
<sequence>MSKITLPTIIFQEETTLINRDLYEEIQAVVNKTTEDIAYFSENYVDENELQNYYKNQKEFFDNLSSIFYVYVEETKIYEKIEEFTLLKEKNVQRINLADEIAHLFEGFKYNIKPEIDLDLALKIQTNTFIHGEEESFEDLNYDELNRLLKIYLLKENLEGIDYKIEDGVLTLYSRLLQIKLTLCGEIENPQWKIFDINRDNKVKYLIELPPSIGKLLDLINIYEGRMECKEAYDVLINDLYFKKFIKGSKHDFEFDFILPLKMKVTQRGLCGIIYVENKKVIFKENVLKNYEKEVEKFLKKIDTRIIFSIKKKITIESTSEIFKSLIELNEYLFMEREERCFYSIFNNLKIKRDYLKEKFGNKNVCLLLNKSILVFSLVNLNYSNDMLKSTLLLKVFHIKSFSNKFAVPEELFIFYESGRLCINNNRNHENIKVNDFANFIHNFCFYDVSYSLFLYFRNLILFSNEIIIQKNIKITKSDNHYFINDLYCIKSLGKIHEFMYFKEVISVLNDKGLIIKQENDEFYCKYREINFNINFNDGINIQSENEALIYFLSHNNFIFIIDDLYLFMLKRIFPTYISDNLIIFNFINSFNTPIIMRIANNKIKYMNRNDFIENNFTLQNYNDKYKIIDSTEAIFFNTFKMFYYKDRFINLIVQLKKKYEVSEEENKYLIMNNSQLKLDMLHSKLILSSDNKNIYKAHLDELTDTFYKRKNYITDFLKFIKKYKK</sequence>
<organism evidence="1 2">
    <name type="scientific">Anncaliia algerae PRA339</name>
    <dbReference type="NCBI Taxonomy" id="1288291"/>
    <lineage>
        <taxon>Eukaryota</taxon>
        <taxon>Fungi</taxon>
        <taxon>Fungi incertae sedis</taxon>
        <taxon>Microsporidia</taxon>
        <taxon>Tubulinosematoidea</taxon>
        <taxon>Tubulinosematidae</taxon>
        <taxon>Anncaliia</taxon>
    </lineage>
</organism>
<protein>
    <submittedName>
        <fullName evidence="1">Uncharacterized protein</fullName>
    </submittedName>
</protein>
<dbReference type="HOGENOM" id="CLU_353369_0_0_1"/>
<dbReference type="Proteomes" id="UP000030655">
    <property type="component" value="Unassembled WGS sequence"/>
</dbReference>
<dbReference type="AlphaFoldDB" id="A0A059F0V0"/>
<proteinExistence type="predicted"/>
<keyword evidence="2" id="KW-1185">Reference proteome</keyword>
<name>A0A059F0V0_9MICR</name>
<evidence type="ECO:0000313" key="2">
    <source>
        <dbReference type="Proteomes" id="UP000030655"/>
    </source>
</evidence>
<reference evidence="2" key="1">
    <citation type="submission" date="2013-02" db="EMBL/GenBank/DDBJ databases">
        <authorList>
            <consortium name="The Broad Institute Genome Sequencing Platform"/>
            <person name="Cuomo C."/>
            <person name="Becnel J."/>
            <person name="Sanscrainte N."/>
            <person name="Walker B."/>
            <person name="Young S.K."/>
            <person name="Zeng Q."/>
            <person name="Gargeya S."/>
            <person name="Fitzgerald M."/>
            <person name="Haas B."/>
            <person name="Abouelleil A."/>
            <person name="Alvarado L."/>
            <person name="Arachchi H.M."/>
            <person name="Berlin A.M."/>
            <person name="Chapman S.B."/>
            <person name="Dewar J."/>
            <person name="Goldberg J."/>
            <person name="Griggs A."/>
            <person name="Gujja S."/>
            <person name="Hansen M."/>
            <person name="Howarth C."/>
            <person name="Imamovic A."/>
            <person name="Larimer J."/>
            <person name="McCowan C."/>
            <person name="Murphy C."/>
            <person name="Neiman D."/>
            <person name="Pearson M."/>
            <person name="Priest M."/>
            <person name="Roberts A."/>
            <person name="Saif S."/>
            <person name="Shea T."/>
            <person name="Sisk P."/>
            <person name="Sykes S."/>
            <person name="Wortman J."/>
            <person name="Nusbaum C."/>
            <person name="Birren B."/>
        </authorList>
    </citation>
    <scope>NUCLEOTIDE SEQUENCE [LARGE SCALE GENOMIC DNA]</scope>
    <source>
        <strain evidence="2">PRA339</strain>
    </source>
</reference>
<gene>
    <name evidence="1" type="ORF">H312_01996</name>
</gene>
<dbReference type="OrthoDB" id="2195730at2759"/>
<accession>A0A059F0V0</accession>
<reference evidence="1 2" key="2">
    <citation type="submission" date="2014-03" db="EMBL/GenBank/DDBJ databases">
        <title>The Genome Sequence of Anncaliia algerae insect isolate PRA339.</title>
        <authorList>
            <consortium name="The Broad Institute Genome Sequencing Platform"/>
            <consortium name="The Broad Institute Genome Sequencing Center for Infectious Disease"/>
            <person name="Cuomo C."/>
            <person name="Becnel J."/>
            <person name="Sanscrainte N."/>
            <person name="Walker B."/>
            <person name="Young S.K."/>
            <person name="Zeng Q."/>
            <person name="Gargeya S."/>
            <person name="Fitzgerald M."/>
            <person name="Haas B."/>
            <person name="Abouelleil A."/>
            <person name="Alvarado L."/>
            <person name="Arachchi H.M."/>
            <person name="Berlin A.M."/>
            <person name="Chapman S.B."/>
            <person name="Dewar J."/>
            <person name="Goldberg J."/>
            <person name="Griggs A."/>
            <person name="Gujja S."/>
            <person name="Hansen M."/>
            <person name="Howarth C."/>
            <person name="Imamovic A."/>
            <person name="Larimer J."/>
            <person name="McCowan C."/>
            <person name="Murphy C."/>
            <person name="Neiman D."/>
            <person name="Pearson M."/>
            <person name="Priest M."/>
            <person name="Roberts A."/>
            <person name="Saif S."/>
            <person name="Shea T."/>
            <person name="Sisk P."/>
            <person name="Sykes S."/>
            <person name="Wortman J."/>
            <person name="Nusbaum C."/>
            <person name="Birren B."/>
        </authorList>
    </citation>
    <scope>NUCLEOTIDE SEQUENCE [LARGE SCALE GENOMIC DNA]</scope>
    <source>
        <strain evidence="1 2">PRA339</strain>
    </source>
</reference>
<dbReference type="EMBL" id="KK365172">
    <property type="protein sequence ID" value="KCZ80576.1"/>
    <property type="molecule type" value="Genomic_DNA"/>
</dbReference>
<evidence type="ECO:0000313" key="1">
    <source>
        <dbReference type="EMBL" id="KCZ80576.1"/>
    </source>
</evidence>